<protein>
    <submittedName>
        <fullName evidence="1">Uncharacterized protein</fullName>
    </submittedName>
</protein>
<name>A0ACB9Z0K5_9PEZI</name>
<sequence>MKGRPVDQLVYEQIFPKPRTSDPQNFHTLLHRNLIPEVRQEVNHFYGHLDTQEAKYPGLDYTHRVHRIRLGRFPWHRRLFRAFDHLRLTNAEIDNLTKWEGTKWAKERFERDSGITIRDTAFDEIGKWIEPEDRPQTVSAPPREPVQYLEEAAAATADEDMEGEEDSDGELTSVGVALNEQLRERAARHEAGDTSLPLDEEWEQWLKNAIESGELPFLTEQIVHQSNNVTLIPQTLFPPRMLSAARAGQWDDIPDFLHGILRYALENEAPTRSEESPAPAPTQPPAQRRVDYAADGAWPSLDHWRSGSHLSRLTTSRRRDYSDLRLPASETSATGSSGVRLQRTAQSGA</sequence>
<keyword evidence="2" id="KW-1185">Reference proteome</keyword>
<evidence type="ECO:0000313" key="1">
    <source>
        <dbReference type="EMBL" id="KAI4864993.1"/>
    </source>
</evidence>
<proteinExistence type="predicted"/>
<organism evidence="1 2">
    <name type="scientific">Hypoxylon rubiginosum</name>
    <dbReference type="NCBI Taxonomy" id="110542"/>
    <lineage>
        <taxon>Eukaryota</taxon>
        <taxon>Fungi</taxon>
        <taxon>Dikarya</taxon>
        <taxon>Ascomycota</taxon>
        <taxon>Pezizomycotina</taxon>
        <taxon>Sordariomycetes</taxon>
        <taxon>Xylariomycetidae</taxon>
        <taxon>Xylariales</taxon>
        <taxon>Hypoxylaceae</taxon>
        <taxon>Hypoxylon</taxon>
    </lineage>
</organism>
<accession>A0ACB9Z0K5</accession>
<reference evidence="1 2" key="1">
    <citation type="journal article" date="2022" name="New Phytol.">
        <title>Ecological generalism drives hyperdiversity of secondary metabolite gene clusters in xylarialean endophytes.</title>
        <authorList>
            <person name="Franco M.E.E."/>
            <person name="Wisecaver J.H."/>
            <person name="Arnold A.E."/>
            <person name="Ju Y.M."/>
            <person name="Slot J.C."/>
            <person name="Ahrendt S."/>
            <person name="Moore L.P."/>
            <person name="Eastman K.E."/>
            <person name="Scott K."/>
            <person name="Konkel Z."/>
            <person name="Mondo S.J."/>
            <person name="Kuo A."/>
            <person name="Hayes R.D."/>
            <person name="Haridas S."/>
            <person name="Andreopoulos B."/>
            <person name="Riley R."/>
            <person name="LaButti K."/>
            <person name="Pangilinan J."/>
            <person name="Lipzen A."/>
            <person name="Amirebrahimi M."/>
            <person name="Yan J."/>
            <person name="Adam C."/>
            <person name="Keymanesh K."/>
            <person name="Ng V."/>
            <person name="Louie K."/>
            <person name="Northen T."/>
            <person name="Drula E."/>
            <person name="Henrissat B."/>
            <person name="Hsieh H.M."/>
            <person name="Youens-Clark K."/>
            <person name="Lutzoni F."/>
            <person name="Miadlikowska J."/>
            <person name="Eastwood D.C."/>
            <person name="Hamelin R.C."/>
            <person name="Grigoriev I.V."/>
            <person name="U'Ren J.M."/>
        </authorList>
    </citation>
    <scope>NUCLEOTIDE SEQUENCE [LARGE SCALE GENOMIC DNA]</scope>
    <source>
        <strain evidence="1 2">CBS 119005</strain>
    </source>
</reference>
<comment type="caution">
    <text evidence="1">The sequence shown here is derived from an EMBL/GenBank/DDBJ whole genome shotgun (WGS) entry which is preliminary data.</text>
</comment>
<evidence type="ECO:0000313" key="2">
    <source>
        <dbReference type="Proteomes" id="UP001497700"/>
    </source>
</evidence>
<dbReference type="Proteomes" id="UP001497700">
    <property type="component" value="Unassembled WGS sequence"/>
</dbReference>
<dbReference type="EMBL" id="MU393478">
    <property type="protein sequence ID" value="KAI4864993.1"/>
    <property type="molecule type" value="Genomic_DNA"/>
</dbReference>
<gene>
    <name evidence="1" type="ORF">F4820DRAFT_312494</name>
</gene>